<dbReference type="InterPro" id="IPR008984">
    <property type="entry name" value="SMAD_FHA_dom_sf"/>
</dbReference>
<dbReference type="CDD" id="cd00060">
    <property type="entry name" value="FHA"/>
    <property type="match status" value="1"/>
</dbReference>
<dbReference type="CDD" id="cd01130">
    <property type="entry name" value="VirB11-like_ATPase"/>
    <property type="match status" value="1"/>
</dbReference>
<dbReference type="InterPro" id="IPR003439">
    <property type="entry name" value="ABC_transporter-like_ATP-bd"/>
</dbReference>
<proteinExistence type="inferred from homology"/>
<dbReference type="PATRIC" id="fig|279058.17.peg.3137"/>
<accession>A0A127PSJ4</accession>
<organism evidence="4 5">
    <name type="scientific">Collimonas arenae</name>
    <dbReference type="NCBI Taxonomy" id="279058"/>
    <lineage>
        <taxon>Bacteria</taxon>
        <taxon>Pseudomonadati</taxon>
        <taxon>Pseudomonadota</taxon>
        <taxon>Betaproteobacteria</taxon>
        <taxon>Burkholderiales</taxon>
        <taxon>Oxalobacteraceae</taxon>
        <taxon>Collimonas</taxon>
    </lineage>
</organism>
<keyword evidence="5" id="KW-1185">Reference proteome</keyword>
<feature type="region of interest" description="Disordered" evidence="2">
    <location>
        <begin position="120"/>
        <end position="140"/>
    </location>
</feature>
<dbReference type="GO" id="GO:0005524">
    <property type="term" value="F:ATP binding"/>
    <property type="evidence" value="ECO:0007669"/>
    <property type="project" value="InterPro"/>
</dbReference>
<dbReference type="RefSeq" id="WP_061533817.1">
    <property type="nucleotide sequence ID" value="NZ_CP013235.1"/>
</dbReference>
<dbReference type="OrthoDB" id="9810761at2"/>
<name>A0A127PSJ4_9BURK</name>
<evidence type="ECO:0000259" key="3">
    <source>
        <dbReference type="PROSITE" id="PS50893"/>
    </source>
</evidence>
<dbReference type="SUPFAM" id="SSF52540">
    <property type="entry name" value="P-loop containing nucleoside triphosphate hydrolases"/>
    <property type="match status" value="1"/>
</dbReference>
<evidence type="ECO:0000256" key="1">
    <source>
        <dbReference type="ARBA" id="ARBA00006611"/>
    </source>
</evidence>
<dbReference type="Gene3D" id="3.40.50.300">
    <property type="entry name" value="P-loop containing nucleotide triphosphate hydrolases"/>
    <property type="match status" value="1"/>
</dbReference>
<dbReference type="EMBL" id="CP013235">
    <property type="protein sequence ID" value="AMP10604.1"/>
    <property type="molecule type" value="Genomic_DNA"/>
</dbReference>
<dbReference type="PANTHER" id="PTHR30486:SF15">
    <property type="entry name" value="TYPE II_IV SECRETION SYSTEM ATPASE"/>
    <property type="match status" value="1"/>
</dbReference>
<dbReference type="Pfam" id="PF00437">
    <property type="entry name" value="T2SSE"/>
    <property type="match status" value="1"/>
</dbReference>
<feature type="domain" description="ABC transporter" evidence="3">
    <location>
        <begin position="346"/>
        <end position="580"/>
    </location>
</feature>
<comment type="similarity">
    <text evidence="1">Belongs to the GSP E family.</text>
</comment>
<dbReference type="GO" id="GO:0016887">
    <property type="term" value="F:ATP hydrolysis activity"/>
    <property type="evidence" value="ECO:0007669"/>
    <property type="project" value="InterPro"/>
</dbReference>
<gene>
    <name evidence="4" type="ORF">CAter282_2880</name>
</gene>
<dbReference type="PANTHER" id="PTHR30486">
    <property type="entry name" value="TWITCHING MOTILITY PROTEIN PILT"/>
    <property type="match status" value="1"/>
</dbReference>
<sequence length="610" mass="66822">MLVIESKTPNGQLLDHVLSKTVTLSAQSDSPILLPAMAGKRAAKILIDDEGLTSITDLGCPSGIFVNGERIVRYGPLRTDDTISICGQILRVKSLNGQSGHEKTPQQVDTTRLDEVRTANKGQHGDIMRQAAAAPRDEPQKVAASLPALGALGQDSAAPAVSHSFQPQSEVEREHQKELSKYAELLHADLIQTLDLRRQDVTRMADLDLRAMASKLIDELIKKSHFPKSVDTKELSKFVLDEAVGLGVLESLLADDSVTEIMVNGAHEIFIERAGQTRRSNIAFSSEKALMGVIERIVSPIGRRVDESSPLCDARLKDGSRVNIVIPPIALKGPSISIRKFAKRRLQVEDMIKYDSLDDAMVKFLKICVEQKKNIVISGGTGSGKTTLLNVISNLIPPFERIVTIEDAAELKLYHDNLVTLEARPANVEGRGLVSIRELVKNALRMRPDRIIVGECRGGEALDMLQAMNTGHDGSLTTGHANSPRDMLSRLEVMVLMAGMDLPITAIREQMASAVQIIVQQTRFACGTRKVTSITEVTGMERGVIQMQEIFRFQRAGFNDAGKVRGYFTPCGYVPTFYEELRDHGINPDFSIFEEKNPHAAQAASHSANG</sequence>
<dbReference type="InterPro" id="IPR001482">
    <property type="entry name" value="T2SS/T4SS_dom"/>
</dbReference>
<dbReference type="InterPro" id="IPR027417">
    <property type="entry name" value="P-loop_NTPase"/>
</dbReference>
<dbReference type="SUPFAM" id="SSF49879">
    <property type="entry name" value="SMAD/FHA domain"/>
    <property type="match status" value="1"/>
</dbReference>
<reference evidence="4 5" key="1">
    <citation type="submission" date="2015-11" db="EMBL/GenBank/DDBJ databases">
        <title>Exploring the genomic traits of fungus-feeding bacterial genus Collimonas.</title>
        <authorList>
            <person name="Song C."/>
            <person name="Schmidt R."/>
            <person name="de Jager V."/>
            <person name="Krzyzanowska D."/>
            <person name="Jongedijk E."/>
            <person name="Cankar K."/>
            <person name="Beekwilder J."/>
            <person name="van Veen A."/>
            <person name="de Boer W."/>
            <person name="van Veen J.A."/>
            <person name="Garbeva P."/>
        </authorList>
    </citation>
    <scope>NUCLEOTIDE SEQUENCE [LARGE SCALE GENOMIC DNA]</scope>
    <source>
        <strain evidence="4 5">Ter282</strain>
    </source>
</reference>
<evidence type="ECO:0000313" key="4">
    <source>
        <dbReference type="EMBL" id="AMP10604.1"/>
    </source>
</evidence>
<feature type="region of interest" description="Disordered" evidence="2">
    <location>
        <begin position="157"/>
        <end position="177"/>
    </location>
</feature>
<dbReference type="PROSITE" id="PS50893">
    <property type="entry name" value="ABC_TRANSPORTER_2"/>
    <property type="match status" value="1"/>
</dbReference>
<dbReference type="Gene3D" id="3.30.450.380">
    <property type="match status" value="1"/>
</dbReference>
<evidence type="ECO:0000256" key="2">
    <source>
        <dbReference type="SAM" id="MobiDB-lite"/>
    </source>
</evidence>
<dbReference type="Proteomes" id="UP000071778">
    <property type="component" value="Chromosome"/>
</dbReference>
<dbReference type="AlphaFoldDB" id="A0A127PSJ4"/>
<protein>
    <submittedName>
        <fullName evidence="4">Type II/IV secretion system family protein</fullName>
    </submittedName>
</protein>
<dbReference type="InterPro" id="IPR050921">
    <property type="entry name" value="T4SS_GSP_E_ATPase"/>
</dbReference>
<evidence type="ECO:0000313" key="5">
    <source>
        <dbReference type="Proteomes" id="UP000071778"/>
    </source>
</evidence>